<evidence type="ECO:0000313" key="3">
    <source>
        <dbReference type="Proteomes" id="UP001140560"/>
    </source>
</evidence>
<dbReference type="AlphaFoldDB" id="A0A9W9CL99"/>
<dbReference type="Proteomes" id="UP001140560">
    <property type="component" value="Unassembled WGS sequence"/>
</dbReference>
<dbReference type="EMBL" id="JAPEUY010000009">
    <property type="protein sequence ID" value="KAJ4369684.1"/>
    <property type="molecule type" value="Genomic_DNA"/>
</dbReference>
<dbReference type="OrthoDB" id="5245206at2759"/>
<comment type="caution">
    <text evidence="2">The sequence shown here is derived from an EMBL/GenBank/DDBJ whole genome shotgun (WGS) entry which is preliminary data.</text>
</comment>
<keyword evidence="3" id="KW-1185">Reference proteome</keyword>
<proteinExistence type="predicted"/>
<reference evidence="2" key="1">
    <citation type="submission" date="2022-10" db="EMBL/GenBank/DDBJ databases">
        <title>Tapping the CABI collections for fungal endophytes: first genome assemblies for Collariella, Neodidymelliopsis, Ascochyta clinopodiicola, Didymella pomorum, Didymosphaeria variabile, Neocosmospora piperis and Neocucurbitaria cava.</title>
        <authorList>
            <person name="Hill R."/>
        </authorList>
    </citation>
    <scope>NUCLEOTIDE SEQUENCE</scope>
    <source>
        <strain evidence="2">IMI 356814</strain>
    </source>
</reference>
<feature type="region of interest" description="Disordered" evidence="1">
    <location>
        <begin position="495"/>
        <end position="581"/>
    </location>
</feature>
<sequence length="639" mass="69066">MMHTGQVVAVSIALSLCFLTVMAMVARLLVHKHNKHTTTDDIFTVDGTERQSQLANISSSWKRLFTPKQSQSNGHWVPTLSGIIKAGDEGLVSSILFTGLHQHLGDTSLEALYDAFANELRSRPLTERTAYSTEISKFLSGTRRRSVSGLGRAKSVSQKATNARADASSRTQRKSLDFSAAERGLARSISLKRPAPVLVPMANGLMEEEKQRPAQSSWMKDGQIVEFRDGKMSLRITSPELAALSLILGSPLDDSAESKSTPSRRGAFGISISTTPIDSGRYEVTLRQHKRSIPQQHARGSGFSTLYAKHLAVGSLPFAQSRDTVDSILITNDTLEAIQAGASLHEAATPLASTPLIKTIQFIASGGLPPGRLLQRLEALVDKVHRCAPHLSLFGPIYEPQHAGLLYRERDRLGRLATNDTTPDTLADKAARMSRYVTLLERLVAMMAGMPDGMKPQDVREVVRQATRREVQRSYADAVAAWNDTKINTFAIVTSSPPLSPVVDSPTSTSDPTRNKRQSTASRCAATSHSARPSNRSSTASTIFTRRSGSESGSPGSPGGASGSDAFSAPPHSPPPQQQDLGKQLEAVLKSELPLGVESVAFVARCVLVAWTLSVEESAAWEEGVANLEKLGEERFVLC</sequence>
<feature type="compositionally biased region" description="Polar residues" evidence="1">
    <location>
        <begin position="518"/>
        <end position="547"/>
    </location>
</feature>
<gene>
    <name evidence="2" type="ORF">N0V83_005446</name>
</gene>
<feature type="region of interest" description="Disordered" evidence="1">
    <location>
        <begin position="149"/>
        <end position="176"/>
    </location>
</feature>
<feature type="compositionally biased region" description="Low complexity" evidence="1">
    <location>
        <begin position="495"/>
        <end position="512"/>
    </location>
</feature>
<protein>
    <submittedName>
        <fullName evidence="2">Uncharacterized protein</fullName>
    </submittedName>
</protein>
<name>A0A9W9CL99_9PLEO</name>
<accession>A0A9W9CL99</accession>
<evidence type="ECO:0000256" key="1">
    <source>
        <dbReference type="SAM" id="MobiDB-lite"/>
    </source>
</evidence>
<evidence type="ECO:0000313" key="2">
    <source>
        <dbReference type="EMBL" id="KAJ4369684.1"/>
    </source>
</evidence>
<organism evidence="2 3">
    <name type="scientific">Neocucurbitaria cava</name>
    <dbReference type="NCBI Taxonomy" id="798079"/>
    <lineage>
        <taxon>Eukaryota</taxon>
        <taxon>Fungi</taxon>
        <taxon>Dikarya</taxon>
        <taxon>Ascomycota</taxon>
        <taxon>Pezizomycotina</taxon>
        <taxon>Dothideomycetes</taxon>
        <taxon>Pleosporomycetidae</taxon>
        <taxon>Pleosporales</taxon>
        <taxon>Pleosporineae</taxon>
        <taxon>Cucurbitariaceae</taxon>
        <taxon>Neocucurbitaria</taxon>
    </lineage>
</organism>